<dbReference type="Proteomes" id="UP001363151">
    <property type="component" value="Unassembled WGS sequence"/>
</dbReference>
<dbReference type="PANTHER" id="PTHR33875">
    <property type="entry name" value="OS09G0542200 PROTEIN"/>
    <property type="match status" value="1"/>
</dbReference>
<keyword evidence="3" id="KW-1185">Reference proteome</keyword>
<dbReference type="InterPro" id="IPR036249">
    <property type="entry name" value="Thioredoxin-like_sf"/>
</dbReference>
<dbReference type="SUPFAM" id="SSF52833">
    <property type="entry name" value="Thioredoxin-like"/>
    <property type="match status" value="1"/>
</dbReference>
<dbReference type="EMBL" id="JBBJCI010000032">
    <property type="protein sequence ID" value="KAK7254178.1"/>
    <property type="molecule type" value="Genomic_DNA"/>
</dbReference>
<evidence type="ECO:0000313" key="3">
    <source>
        <dbReference type="Proteomes" id="UP001363151"/>
    </source>
</evidence>
<comment type="caution">
    <text evidence="2">The sequence shown here is derived from an EMBL/GenBank/DDBJ whole genome shotgun (WGS) entry which is preliminary data.</text>
</comment>
<dbReference type="Gene3D" id="3.40.30.10">
    <property type="entry name" value="Glutaredoxin"/>
    <property type="match status" value="1"/>
</dbReference>
<protein>
    <recommendedName>
        <fullName evidence="1">Thioredoxin-like fold domain-containing protein</fullName>
    </recommendedName>
</protein>
<organism evidence="2 3">
    <name type="scientific">Aureococcus anophagefferens</name>
    <name type="common">Harmful bloom alga</name>
    <dbReference type="NCBI Taxonomy" id="44056"/>
    <lineage>
        <taxon>Eukaryota</taxon>
        <taxon>Sar</taxon>
        <taxon>Stramenopiles</taxon>
        <taxon>Ochrophyta</taxon>
        <taxon>Pelagophyceae</taxon>
        <taxon>Pelagomonadales</taxon>
        <taxon>Pelagomonadaceae</taxon>
        <taxon>Aureococcus</taxon>
    </lineage>
</organism>
<evidence type="ECO:0000259" key="1">
    <source>
        <dbReference type="Pfam" id="PF13462"/>
    </source>
</evidence>
<proteinExistence type="predicted"/>
<accession>A0ABR1GE65</accession>
<gene>
    <name evidence="2" type="ORF">SO694_00008536</name>
</gene>
<name>A0ABR1GE65_AURAN</name>
<evidence type="ECO:0000313" key="2">
    <source>
        <dbReference type="EMBL" id="KAK7254178.1"/>
    </source>
</evidence>
<reference evidence="2 3" key="1">
    <citation type="submission" date="2024-03" db="EMBL/GenBank/DDBJ databases">
        <title>Aureococcus anophagefferens CCMP1851 and Kratosvirus quantuckense: Draft genome of a second virus-susceptible host strain in the model system.</title>
        <authorList>
            <person name="Chase E."/>
            <person name="Truchon A.R."/>
            <person name="Schepens W."/>
            <person name="Wilhelm S.W."/>
        </authorList>
    </citation>
    <scope>NUCLEOTIDE SEQUENCE [LARGE SCALE GENOMIC DNA]</scope>
    <source>
        <strain evidence="2 3">CCMP1851</strain>
    </source>
</reference>
<feature type="domain" description="Thioredoxin-like fold" evidence="1">
    <location>
        <begin position="24"/>
        <end position="181"/>
    </location>
</feature>
<dbReference type="InterPro" id="IPR012336">
    <property type="entry name" value="Thioredoxin-like_fold"/>
</dbReference>
<sequence length="203" mass="22332">MGGPPIPPARVGTKLFKHPSPALEIEIFVDFCCPYSRKLFDTVYGGVVGAAPAGQVELILQNVVQCWHPQSAYMHEASLAVRALDEAKFFPFAAKLFSRQVEFFDAHIWDMSRAQIYDALVEIASEFVDAEALRAKLARTIVEGSLNTGNAATLDLKWATKYHRVRGVHVTPTVFLNGVEAPDVSSGWDADQWAAKIADCLPK</sequence>
<dbReference type="Pfam" id="PF13462">
    <property type="entry name" value="Thioredoxin_4"/>
    <property type="match status" value="1"/>
</dbReference>
<dbReference type="PANTHER" id="PTHR33875:SF2">
    <property type="entry name" value="ACR183CP"/>
    <property type="match status" value="1"/>
</dbReference>